<name>A0A9Q0E5D2_9TELE</name>
<protein>
    <recommendedName>
        <fullName evidence="13">Protein tweety homolog</fullName>
    </recommendedName>
</protein>
<dbReference type="GO" id="GO:0072320">
    <property type="term" value="F:volume-sensitive chloride channel activity"/>
    <property type="evidence" value="ECO:0007669"/>
    <property type="project" value="TreeGrafter"/>
</dbReference>
<evidence type="ECO:0000313" key="15">
    <source>
        <dbReference type="Proteomes" id="UP001148018"/>
    </source>
</evidence>
<evidence type="ECO:0000256" key="1">
    <source>
        <dbReference type="ARBA" id="ARBA00004651"/>
    </source>
</evidence>
<dbReference type="Pfam" id="PF04906">
    <property type="entry name" value="Tweety"/>
    <property type="match status" value="1"/>
</dbReference>
<keyword evidence="11 13" id="KW-0868">Chloride</keyword>
<dbReference type="GO" id="GO:0034707">
    <property type="term" value="C:chloride channel complex"/>
    <property type="evidence" value="ECO:0007669"/>
    <property type="project" value="UniProtKB-UniRule"/>
</dbReference>
<evidence type="ECO:0000256" key="10">
    <source>
        <dbReference type="ARBA" id="ARBA00023180"/>
    </source>
</evidence>
<keyword evidence="6 13" id="KW-1133">Transmembrane helix</keyword>
<keyword evidence="12 13" id="KW-0407">Ion channel</keyword>
<feature type="transmembrane region" description="Helical" evidence="13">
    <location>
        <begin position="85"/>
        <end position="109"/>
    </location>
</feature>
<comment type="caution">
    <text evidence="14">The sequence shown here is derived from an EMBL/GenBank/DDBJ whole genome shotgun (WGS) entry which is preliminary data.</text>
</comment>
<dbReference type="EMBL" id="JANIIK010000047">
    <property type="protein sequence ID" value="KAJ3600203.1"/>
    <property type="molecule type" value="Genomic_DNA"/>
</dbReference>
<evidence type="ECO:0000256" key="7">
    <source>
        <dbReference type="ARBA" id="ARBA00023065"/>
    </source>
</evidence>
<dbReference type="PANTHER" id="PTHR12424:SF17">
    <property type="entry name" value="PROTEIN TWEETY HOMOLOG 2-LIKE"/>
    <property type="match status" value="1"/>
</dbReference>
<keyword evidence="10" id="KW-0325">Glycoprotein</keyword>
<keyword evidence="8 13" id="KW-0472">Membrane</keyword>
<evidence type="ECO:0000256" key="4">
    <source>
        <dbReference type="ARBA" id="ARBA00022475"/>
    </source>
</evidence>
<evidence type="ECO:0000256" key="3">
    <source>
        <dbReference type="ARBA" id="ARBA00022448"/>
    </source>
</evidence>
<comment type="caution">
    <text evidence="13">Lacks conserved residue(s) required for the propagation of feature annotation.</text>
</comment>
<dbReference type="GO" id="GO:0005229">
    <property type="term" value="F:intracellularly calcium-gated chloride channel activity"/>
    <property type="evidence" value="ECO:0007669"/>
    <property type="project" value="TreeGrafter"/>
</dbReference>
<accession>A0A9Q0E5D2</accession>
<feature type="transmembrane region" description="Helical" evidence="13">
    <location>
        <begin position="44"/>
        <end position="73"/>
    </location>
</feature>
<dbReference type="Proteomes" id="UP001148018">
    <property type="component" value="Unassembled WGS sequence"/>
</dbReference>
<evidence type="ECO:0000256" key="13">
    <source>
        <dbReference type="RuleBase" id="RU361114"/>
    </source>
</evidence>
<evidence type="ECO:0000256" key="12">
    <source>
        <dbReference type="ARBA" id="ARBA00023303"/>
    </source>
</evidence>
<comment type="subcellular location">
    <subcellularLocation>
        <location evidence="1">Cell membrane</location>
        <topology evidence="1">Multi-pass membrane protein</topology>
    </subcellularLocation>
</comment>
<keyword evidence="15" id="KW-1185">Reference proteome</keyword>
<evidence type="ECO:0000256" key="11">
    <source>
        <dbReference type="ARBA" id="ARBA00023214"/>
    </source>
</evidence>
<dbReference type="GO" id="GO:0005886">
    <property type="term" value="C:plasma membrane"/>
    <property type="evidence" value="ECO:0007669"/>
    <property type="project" value="UniProtKB-SubCell"/>
</dbReference>
<reference evidence="14" key="1">
    <citation type="submission" date="2022-07" db="EMBL/GenBank/DDBJ databases">
        <title>Chromosome-level genome of Muraenolepis orangiensis.</title>
        <authorList>
            <person name="Kim J."/>
        </authorList>
    </citation>
    <scope>NUCLEOTIDE SEQUENCE</scope>
    <source>
        <strain evidence="14">KU_S4_2022</strain>
        <tissue evidence="14">Muscle</tissue>
    </source>
</reference>
<organism evidence="14 15">
    <name type="scientific">Muraenolepis orangiensis</name>
    <name type="common">Patagonian moray cod</name>
    <dbReference type="NCBI Taxonomy" id="630683"/>
    <lineage>
        <taxon>Eukaryota</taxon>
        <taxon>Metazoa</taxon>
        <taxon>Chordata</taxon>
        <taxon>Craniata</taxon>
        <taxon>Vertebrata</taxon>
        <taxon>Euteleostomi</taxon>
        <taxon>Actinopterygii</taxon>
        <taxon>Neopterygii</taxon>
        <taxon>Teleostei</taxon>
        <taxon>Neoteleostei</taxon>
        <taxon>Acanthomorphata</taxon>
        <taxon>Zeiogadaria</taxon>
        <taxon>Gadariae</taxon>
        <taxon>Gadiformes</taxon>
        <taxon>Muraenolepidoidei</taxon>
        <taxon>Muraenolepididae</taxon>
        <taxon>Muraenolepis</taxon>
    </lineage>
</organism>
<evidence type="ECO:0000256" key="2">
    <source>
        <dbReference type="ARBA" id="ARBA00009849"/>
    </source>
</evidence>
<gene>
    <name evidence="14" type="ORF">NHX12_031189</name>
</gene>
<sequence>MAAARLDYIAPWWTYWLHTFPHLNFSFQVTDNTFRPEDETYQQALILLACVGAAGLCVSLLLLTVYLGCLCCCRRDADDEVKRPSACCVTWVAVITGLLICSAVGVGFYGNSETNDGVYQLTYALYNANHTMAGIGDLVRGRAGGGGGGGARTHACH</sequence>
<evidence type="ECO:0000256" key="6">
    <source>
        <dbReference type="ARBA" id="ARBA00022989"/>
    </source>
</evidence>
<evidence type="ECO:0000313" key="14">
    <source>
        <dbReference type="EMBL" id="KAJ3600203.1"/>
    </source>
</evidence>
<proteinExistence type="inferred from homology"/>
<keyword evidence="7 13" id="KW-0406">Ion transport</keyword>
<keyword evidence="9 13" id="KW-0869">Chloride channel</keyword>
<dbReference type="OrthoDB" id="187568at2759"/>
<dbReference type="AlphaFoldDB" id="A0A9Q0E5D2"/>
<comment type="similarity">
    <text evidence="2 13">Belongs to the tweety family.</text>
</comment>
<dbReference type="PANTHER" id="PTHR12424">
    <property type="entry name" value="TWEETY-RELATED"/>
    <property type="match status" value="1"/>
</dbReference>
<comment type="function">
    <text evidence="13">Probable chloride channel.</text>
</comment>
<dbReference type="InterPro" id="IPR006990">
    <property type="entry name" value="Tweety"/>
</dbReference>
<evidence type="ECO:0000256" key="5">
    <source>
        <dbReference type="ARBA" id="ARBA00022692"/>
    </source>
</evidence>
<keyword evidence="5 13" id="KW-0812">Transmembrane</keyword>
<keyword evidence="3 13" id="KW-0813">Transport</keyword>
<keyword evidence="4" id="KW-1003">Cell membrane</keyword>
<evidence type="ECO:0000256" key="9">
    <source>
        <dbReference type="ARBA" id="ARBA00023173"/>
    </source>
</evidence>
<evidence type="ECO:0000256" key="8">
    <source>
        <dbReference type="ARBA" id="ARBA00023136"/>
    </source>
</evidence>